<dbReference type="AlphaFoldDB" id="A0A0D0AN36"/>
<reference evidence="1 2" key="1">
    <citation type="submission" date="2014-04" db="EMBL/GenBank/DDBJ databases">
        <authorList>
            <consortium name="DOE Joint Genome Institute"/>
            <person name="Kuo A."/>
            <person name="Ruytinx J."/>
            <person name="Rineau F."/>
            <person name="Colpaert J."/>
            <person name="Kohler A."/>
            <person name="Nagy L.G."/>
            <person name="Floudas D."/>
            <person name="Copeland A."/>
            <person name="Barry K.W."/>
            <person name="Cichocki N."/>
            <person name="Veneault-Fourrey C."/>
            <person name="LaButti K."/>
            <person name="Lindquist E.A."/>
            <person name="Lipzen A."/>
            <person name="Lundell T."/>
            <person name="Morin E."/>
            <person name="Murat C."/>
            <person name="Sun H."/>
            <person name="Tunlid A."/>
            <person name="Henrissat B."/>
            <person name="Grigoriev I.V."/>
            <person name="Hibbett D.S."/>
            <person name="Martin F."/>
            <person name="Nordberg H.P."/>
            <person name="Cantor M.N."/>
            <person name="Hua S.X."/>
        </authorList>
    </citation>
    <scope>NUCLEOTIDE SEQUENCE [LARGE SCALE GENOMIC DNA]</scope>
    <source>
        <strain evidence="1 2">UH-Slu-Lm8-n1</strain>
    </source>
</reference>
<dbReference type="InParanoid" id="A0A0D0AN36"/>
<keyword evidence="2" id="KW-1185">Reference proteome</keyword>
<evidence type="ECO:0000313" key="2">
    <source>
        <dbReference type="Proteomes" id="UP000054485"/>
    </source>
</evidence>
<reference evidence="2" key="2">
    <citation type="submission" date="2015-01" db="EMBL/GenBank/DDBJ databases">
        <title>Evolutionary Origins and Diversification of the Mycorrhizal Mutualists.</title>
        <authorList>
            <consortium name="DOE Joint Genome Institute"/>
            <consortium name="Mycorrhizal Genomics Consortium"/>
            <person name="Kohler A."/>
            <person name="Kuo A."/>
            <person name="Nagy L.G."/>
            <person name="Floudas D."/>
            <person name="Copeland A."/>
            <person name="Barry K.W."/>
            <person name="Cichocki N."/>
            <person name="Veneault-Fourrey C."/>
            <person name="LaButti K."/>
            <person name="Lindquist E.A."/>
            <person name="Lipzen A."/>
            <person name="Lundell T."/>
            <person name="Morin E."/>
            <person name="Murat C."/>
            <person name="Riley R."/>
            <person name="Ohm R."/>
            <person name="Sun H."/>
            <person name="Tunlid A."/>
            <person name="Henrissat B."/>
            <person name="Grigoriev I.V."/>
            <person name="Hibbett D.S."/>
            <person name="Martin F."/>
        </authorList>
    </citation>
    <scope>NUCLEOTIDE SEQUENCE [LARGE SCALE GENOMIC DNA]</scope>
    <source>
        <strain evidence="2">UH-Slu-Lm8-n1</strain>
    </source>
</reference>
<dbReference type="EMBL" id="KN835601">
    <property type="protein sequence ID" value="KIK35652.1"/>
    <property type="molecule type" value="Genomic_DNA"/>
</dbReference>
<dbReference type="OrthoDB" id="2677236at2759"/>
<dbReference type="HOGENOM" id="CLU_014700_0_0_1"/>
<protein>
    <submittedName>
        <fullName evidence="1">Uncharacterized protein</fullName>
    </submittedName>
</protein>
<organism evidence="1 2">
    <name type="scientific">Suillus luteus UH-Slu-Lm8-n1</name>
    <dbReference type="NCBI Taxonomy" id="930992"/>
    <lineage>
        <taxon>Eukaryota</taxon>
        <taxon>Fungi</taxon>
        <taxon>Dikarya</taxon>
        <taxon>Basidiomycota</taxon>
        <taxon>Agaricomycotina</taxon>
        <taxon>Agaricomycetes</taxon>
        <taxon>Agaricomycetidae</taxon>
        <taxon>Boletales</taxon>
        <taxon>Suillineae</taxon>
        <taxon>Suillaceae</taxon>
        <taxon>Suillus</taxon>
    </lineage>
</organism>
<gene>
    <name evidence="1" type="ORF">CY34DRAFT_16885</name>
</gene>
<evidence type="ECO:0000313" key="1">
    <source>
        <dbReference type="EMBL" id="KIK35652.1"/>
    </source>
</evidence>
<accession>A0A0D0AN36</accession>
<sequence>MARTKRSVHEQNLLVAANQRHPKHVHQHNRVMNAAKSAAKHAVVSKALLHPICDFHIPVTKAELSMDQWDAYAPQRFCYGVPKPIKYGFGSQLEFLRIPVTREGQLFGYVILPTIYKYSWLYLCCFVEWWLAMWKSWDSEFKEMTKKMKTKAQRERAALVATSRKNVGARFLEAMVARRTVVADCIANGLKNGRIPSLDEFIIRNKRDWLFMEFDELPDNADEYLRADPLHTDNQALFETGWEEFRDPVSEILDQKDDGWISKGIDVSVTFKRGLSEALKTLKKAGKDVDITYDEASQIPNRWHECHEPPIRFISERKDQFYRQGFNLDQPVIFLYRCLRDEVEIERADFLREVMDMLATDETQYQWSLHVDQLIDGEMTWEEFGDLVADALDLKPNSRSNTTGSDGVETDHPFLSIDALIAVRAYLRNLQNKPDTAVDFLLRSISRFSTSDASDSQVWNWVINTVTPDTVTEVLQKAHHDRLKLSNVGQDIVIHQTNIASPDLESSKETRFSIAMDDCVGNTGSDESPNVPTPIGDTHDLDWTEFLSPFQNIDAQTASRAYYGHLNEKPQDGEPLLHALVDGFSTVPSSDGAWDPVKNISQGMDHTTNLQLADQFWSNQFYGDNTQDGRPSTLLNTPRGQIKDTGMETLWSNPSIDSYGIAMEQRLKTRFWLRDVRQEIENFRCDHISISKLRNTLATNTPRDHIQTVYDALVALDSGCVNQEVLDGWLEKLQVEVGLQQMLGL</sequence>
<dbReference type="Proteomes" id="UP000054485">
    <property type="component" value="Unassembled WGS sequence"/>
</dbReference>
<proteinExistence type="predicted"/>
<name>A0A0D0AN36_9AGAM</name>